<dbReference type="EMBL" id="JACIGO010000005">
    <property type="protein sequence ID" value="MBB4292225.1"/>
    <property type="molecule type" value="Genomic_DNA"/>
</dbReference>
<keyword evidence="1" id="KW-0238">DNA-binding</keyword>
<dbReference type="InterPro" id="IPR036390">
    <property type="entry name" value="WH_DNA-bd_sf"/>
</dbReference>
<dbReference type="GO" id="GO:0003677">
    <property type="term" value="F:DNA binding"/>
    <property type="evidence" value="ECO:0007669"/>
    <property type="project" value="UniProtKB-KW"/>
</dbReference>
<sequence>MTTDDHNNRPSSTAGDQRAVWIELTPQGKELVETTVDALLRHEDALVAELGDEEITALSNTLRRLLHHLEKREGKTGRSGS</sequence>
<dbReference type="Proteomes" id="UP000538507">
    <property type="component" value="Unassembled WGS sequence"/>
</dbReference>
<comment type="caution">
    <text evidence="1">The sequence shown here is derived from an EMBL/GenBank/DDBJ whole genome shotgun (WGS) entry which is preliminary data.</text>
</comment>
<dbReference type="AlphaFoldDB" id="A0AAE2SY89"/>
<gene>
    <name evidence="1" type="ORF">GGE16_004301</name>
</gene>
<reference evidence="1 2" key="1">
    <citation type="submission" date="2020-08" db="EMBL/GenBank/DDBJ databases">
        <title>Genomic Encyclopedia of Type Strains, Phase IV (KMG-V): Genome sequencing to study the core and pangenomes of soil and plant-associated prokaryotes.</title>
        <authorList>
            <person name="Whitman W."/>
        </authorList>
    </citation>
    <scope>NUCLEOTIDE SEQUENCE [LARGE SCALE GENOMIC DNA]</scope>
    <source>
        <strain evidence="1 2">SEMIA 415</strain>
    </source>
</reference>
<dbReference type="InterPro" id="IPR036388">
    <property type="entry name" value="WH-like_DNA-bd_sf"/>
</dbReference>
<protein>
    <submittedName>
        <fullName evidence="1">DNA-binding MarR family transcriptional regulator</fullName>
    </submittedName>
</protein>
<accession>A0AAE2SY89</accession>
<evidence type="ECO:0000313" key="2">
    <source>
        <dbReference type="Proteomes" id="UP000538507"/>
    </source>
</evidence>
<dbReference type="SUPFAM" id="SSF46785">
    <property type="entry name" value="Winged helix' DNA-binding domain"/>
    <property type="match status" value="1"/>
</dbReference>
<name>A0AAE2SY89_RHILE</name>
<proteinExistence type="predicted"/>
<evidence type="ECO:0000313" key="1">
    <source>
        <dbReference type="EMBL" id="MBB4292225.1"/>
    </source>
</evidence>
<organism evidence="1 2">
    <name type="scientific">Rhizobium leguminosarum</name>
    <dbReference type="NCBI Taxonomy" id="384"/>
    <lineage>
        <taxon>Bacteria</taxon>
        <taxon>Pseudomonadati</taxon>
        <taxon>Pseudomonadota</taxon>
        <taxon>Alphaproteobacteria</taxon>
        <taxon>Hyphomicrobiales</taxon>
        <taxon>Rhizobiaceae</taxon>
        <taxon>Rhizobium/Agrobacterium group</taxon>
        <taxon>Rhizobium</taxon>
    </lineage>
</organism>
<dbReference type="RefSeq" id="WP_246718360.1">
    <property type="nucleotide sequence ID" value="NZ_JACHAZ010000004.1"/>
</dbReference>
<dbReference type="Gene3D" id="1.10.10.10">
    <property type="entry name" value="Winged helix-like DNA-binding domain superfamily/Winged helix DNA-binding domain"/>
    <property type="match status" value="1"/>
</dbReference>